<sequence length="173" mass="19641">MQREYIFFIFQRDQRRTSSLLSSMNDHRLRRAASDGSIEMQKLQEDDYSNFLPKINEVDVAECNCCGLVEDCTEDYINRVKASNCGKWVCGLCSEAVKEGISKAPSSTMEEAISSHKDVCDNYNKTTRLNPKLSLACELENLAKRSFNKRSTNKSLTSKIARSSSCFPRIDLD</sequence>
<dbReference type="OrthoDB" id="678173at2759"/>
<dbReference type="AlphaFoldDB" id="A0A7J7NBD6"/>
<proteinExistence type="predicted"/>
<evidence type="ECO:0000313" key="1">
    <source>
        <dbReference type="EMBL" id="KAF6164168.1"/>
    </source>
</evidence>
<comment type="caution">
    <text evidence="1">The sequence shown here is derived from an EMBL/GenBank/DDBJ whole genome shotgun (WGS) entry which is preliminary data.</text>
</comment>
<keyword evidence="2" id="KW-1185">Reference proteome</keyword>
<evidence type="ECO:0000313" key="2">
    <source>
        <dbReference type="Proteomes" id="UP000541444"/>
    </source>
</evidence>
<dbReference type="Proteomes" id="UP000541444">
    <property type="component" value="Unassembled WGS sequence"/>
</dbReference>
<reference evidence="1 2" key="1">
    <citation type="journal article" date="2020" name="IScience">
        <title>Genome Sequencing of the Endangered Kingdonia uniflora (Circaeasteraceae, Ranunculales) Reveals Potential Mechanisms of Evolutionary Specialization.</title>
        <authorList>
            <person name="Sun Y."/>
            <person name="Deng T."/>
            <person name="Zhang A."/>
            <person name="Moore M.J."/>
            <person name="Landis J.B."/>
            <person name="Lin N."/>
            <person name="Zhang H."/>
            <person name="Zhang X."/>
            <person name="Huang J."/>
            <person name="Zhang X."/>
            <person name="Sun H."/>
            <person name="Wang H."/>
        </authorList>
    </citation>
    <scope>NUCLEOTIDE SEQUENCE [LARGE SCALE GENOMIC DNA]</scope>
    <source>
        <strain evidence="1">TB1705</strain>
        <tissue evidence="1">Leaf</tissue>
    </source>
</reference>
<dbReference type="PANTHER" id="PTHR33108:SF14">
    <property type="entry name" value="OS01G0745000 PROTEIN"/>
    <property type="match status" value="1"/>
</dbReference>
<dbReference type="InterPro" id="IPR012876">
    <property type="entry name" value="DUF1677_pln"/>
</dbReference>
<gene>
    <name evidence="1" type="ORF">GIB67_010138</name>
</gene>
<organism evidence="1 2">
    <name type="scientific">Kingdonia uniflora</name>
    <dbReference type="NCBI Taxonomy" id="39325"/>
    <lineage>
        <taxon>Eukaryota</taxon>
        <taxon>Viridiplantae</taxon>
        <taxon>Streptophyta</taxon>
        <taxon>Embryophyta</taxon>
        <taxon>Tracheophyta</taxon>
        <taxon>Spermatophyta</taxon>
        <taxon>Magnoliopsida</taxon>
        <taxon>Ranunculales</taxon>
        <taxon>Circaeasteraceae</taxon>
        <taxon>Kingdonia</taxon>
    </lineage>
</organism>
<accession>A0A7J7NBD6</accession>
<name>A0A7J7NBD6_9MAGN</name>
<dbReference type="PANTHER" id="PTHR33108">
    <property type="entry name" value="OS01G0745000 PROTEIN"/>
    <property type="match status" value="1"/>
</dbReference>
<dbReference type="Pfam" id="PF07911">
    <property type="entry name" value="DUF1677"/>
    <property type="match status" value="1"/>
</dbReference>
<dbReference type="EMBL" id="JACGCM010000938">
    <property type="protein sequence ID" value="KAF6164168.1"/>
    <property type="molecule type" value="Genomic_DNA"/>
</dbReference>
<protein>
    <submittedName>
        <fullName evidence="1">Uncharacterized protein</fullName>
    </submittedName>
</protein>